<protein>
    <submittedName>
        <fullName evidence="1">Uncharacterized protein</fullName>
    </submittedName>
</protein>
<proteinExistence type="predicted"/>
<gene>
    <name evidence="1" type="ORF">GCM10023093_10850</name>
</gene>
<organism evidence="1 2">
    <name type="scientific">Nemorincola caseinilytica</name>
    <dbReference type="NCBI Taxonomy" id="2054315"/>
    <lineage>
        <taxon>Bacteria</taxon>
        <taxon>Pseudomonadati</taxon>
        <taxon>Bacteroidota</taxon>
        <taxon>Chitinophagia</taxon>
        <taxon>Chitinophagales</taxon>
        <taxon>Chitinophagaceae</taxon>
        <taxon>Nemorincola</taxon>
    </lineage>
</organism>
<sequence>MAYKRKTWKEKLAAGDGPKVERLEKKFADIPEGATMLVATPAIVDAYVRNIPRGTHTGILQMRKDLAAEHNAEYTCPLTAGIFLRIVAEAAWEAYNEGKPLKQITPFWRMMDAKAPVCKKLTFDTEFIKEQREKEGLPF</sequence>
<dbReference type="EMBL" id="BAABFA010000008">
    <property type="protein sequence ID" value="GAA4463112.1"/>
    <property type="molecule type" value="Genomic_DNA"/>
</dbReference>
<name>A0ABP8NC30_9BACT</name>
<dbReference type="RefSeq" id="WP_345079719.1">
    <property type="nucleotide sequence ID" value="NZ_BAABFA010000008.1"/>
</dbReference>
<evidence type="ECO:0000313" key="1">
    <source>
        <dbReference type="EMBL" id="GAA4463112.1"/>
    </source>
</evidence>
<keyword evidence="2" id="KW-1185">Reference proteome</keyword>
<reference evidence="2" key="1">
    <citation type="journal article" date="2019" name="Int. J. Syst. Evol. Microbiol.">
        <title>The Global Catalogue of Microorganisms (GCM) 10K type strain sequencing project: providing services to taxonomists for standard genome sequencing and annotation.</title>
        <authorList>
            <consortium name="The Broad Institute Genomics Platform"/>
            <consortium name="The Broad Institute Genome Sequencing Center for Infectious Disease"/>
            <person name="Wu L."/>
            <person name="Ma J."/>
        </authorList>
    </citation>
    <scope>NUCLEOTIDE SEQUENCE [LARGE SCALE GENOMIC DNA]</scope>
    <source>
        <strain evidence="2">JCM 32105</strain>
    </source>
</reference>
<comment type="caution">
    <text evidence="1">The sequence shown here is derived from an EMBL/GenBank/DDBJ whole genome shotgun (WGS) entry which is preliminary data.</text>
</comment>
<evidence type="ECO:0000313" key="2">
    <source>
        <dbReference type="Proteomes" id="UP001500067"/>
    </source>
</evidence>
<accession>A0ABP8NC30</accession>
<dbReference type="Proteomes" id="UP001500067">
    <property type="component" value="Unassembled WGS sequence"/>
</dbReference>